<keyword evidence="4" id="KW-1185">Reference proteome</keyword>
<evidence type="ECO:0000313" key="4">
    <source>
        <dbReference type="Proteomes" id="UP000235371"/>
    </source>
</evidence>
<dbReference type="Proteomes" id="UP000235371">
    <property type="component" value="Unassembled WGS sequence"/>
</dbReference>
<protein>
    <submittedName>
        <fullName evidence="3">Uncharacterized protein</fullName>
    </submittedName>
</protein>
<name>A0A2J6T5X1_9HELO</name>
<organism evidence="3 4">
    <name type="scientific">Hyaloscypha bicolor E</name>
    <dbReference type="NCBI Taxonomy" id="1095630"/>
    <lineage>
        <taxon>Eukaryota</taxon>
        <taxon>Fungi</taxon>
        <taxon>Dikarya</taxon>
        <taxon>Ascomycota</taxon>
        <taxon>Pezizomycotina</taxon>
        <taxon>Leotiomycetes</taxon>
        <taxon>Helotiales</taxon>
        <taxon>Hyaloscyphaceae</taxon>
        <taxon>Hyaloscypha</taxon>
        <taxon>Hyaloscypha bicolor</taxon>
    </lineage>
</organism>
<dbReference type="RefSeq" id="XP_024735318.1">
    <property type="nucleotide sequence ID" value="XM_024886969.1"/>
</dbReference>
<dbReference type="OrthoDB" id="10314596at2759"/>
<sequence>MEERGRYDVQSNSEPKGAQQSDFPLYEYIRLNILLNRVPADDTFEVFYRQCKHLMKQIKDTGVLPDDRTDNIILCMSKKSWDFEDISNRLRLLGGELTKEKLYEWLVSQDNEEEMDHHSRCPISATSAPSASSSTPCTSLRGERHAQTSSQATTEPKQTHPNIIFTNEGRLATCQSIIHNTQEKIIHLRHEQFNDIYMEFKQLCEISYGVAKGEMARLLIGYRDPARAVQLHEAVSAFPSEIPIPGLAKTIEILTKAGIEVLHIFLDVVTVFGNYQENNPRERAMARREGDMMKKVYAAKEAEWKRFDVQIAGLESTISRFEKEIELIKQGKKWDTEAQKEMLETEKEKTEKLIKEMMKKEREKCDAIGCDCVEKERLGNLIAPGLGSKARDDVDRKKIVEILNGGEPWKEQNSDAFFEKFKEQQFGRNGRGRRY</sequence>
<feature type="coiled-coil region" evidence="1">
    <location>
        <begin position="333"/>
        <end position="363"/>
    </location>
</feature>
<feature type="compositionally biased region" description="Polar residues" evidence="2">
    <location>
        <begin position="147"/>
        <end position="159"/>
    </location>
</feature>
<reference evidence="3 4" key="1">
    <citation type="submission" date="2016-04" db="EMBL/GenBank/DDBJ databases">
        <title>A degradative enzymes factory behind the ericoid mycorrhizal symbiosis.</title>
        <authorList>
            <consortium name="DOE Joint Genome Institute"/>
            <person name="Martino E."/>
            <person name="Morin E."/>
            <person name="Grelet G."/>
            <person name="Kuo A."/>
            <person name="Kohler A."/>
            <person name="Daghino S."/>
            <person name="Barry K."/>
            <person name="Choi C."/>
            <person name="Cichocki N."/>
            <person name="Clum A."/>
            <person name="Copeland A."/>
            <person name="Hainaut M."/>
            <person name="Haridas S."/>
            <person name="Labutti K."/>
            <person name="Lindquist E."/>
            <person name="Lipzen A."/>
            <person name="Khouja H.-R."/>
            <person name="Murat C."/>
            <person name="Ohm R."/>
            <person name="Olson A."/>
            <person name="Spatafora J."/>
            <person name="Veneault-Fourrey C."/>
            <person name="Henrissat B."/>
            <person name="Grigoriev I."/>
            <person name="Martin F."/>
            <person name="Perotto S."/>
        </authorList>
    </citation>
    <scope>NUCLEOTIDE SEQUENCE [LARGE SCALE GENOMIC DNA]</scope>
    <source>
        <strain evidence="3 4">E</strain>
    </source>
</reference>
<dbReference type="InParanoid" id="A0A2J6T5X1"/>
<gene>
    <name evidence="3" type="ORF">K444DRAFT_664494</name>
</gene>
<feature type="region of interest" description="Disordered" evidence="2">
    <location>
        <begin position="116"/>
        <end position="159"/>
    </location>
</feature>
<proteinExistence type="predicted"/>
<feature type="compositionally biased region" description="Low complexity" evidence="2">
    <location>
        <begin position="121"/>
        <end position="139"/>
    </location>
</feature>
<dbReference type="AlphaFoldDB" id="A0A2J6T5X1"/>
<evidence type="ECO:0000256" key="2">
    <source>
        <dbReference type="SAM" id="MobiDB-lite"/>
    </source>
</evidence>
<dbReference type="GeneID" id="36595045"/>
<dbReference type="EMBL" id="KZ613822">
    <property type="protein sequence ID" value="PMD58414.1"/>
    <property type="molecule type" value="Genomic_DNA"/>
</dbReference>
<evidence type="ECO:0000313" key="3">
    <source>
        <dbReference type="EMBL" id="PMD58414.1"/>
    </source>
</evidence>
<evidence type="ECO:0000256" key="1">
    <source>
        <dbReference type="SAM" id="Coils"/>
    </source>
</evidence>
<keyword evidence="1" id="KW-0175">Coiled coil</keyword>
<accession>A0A2J6T5X1</accession>